<sequence length="55" mass="5903">MDVLKGIYSIREDAKPHGCGSSSSCTSQLVPMLANSNKKLSMTILCRISLCLGDE</sequence>
<name>A0A0W0RYY8_LEGBO</name>
<evidence type="ECO:0000313" key="2">
    <source>
        <dbReference type="Proteomes" id="UP000054695"/>
    </source>
</evidence>
<dbReference type="PATRIC" id="fig|447.4.peg.545"/>
<dbReference type="Proteomes" id="UP000054695">
    <property type="component" value="Unassembled WGS sequence"/>
</dbReference>
<protein>
    <submittedName>
        <fullName evidence="1">Uncharacterized protein</fullName>
    </submittedName>
</protein>
<reference evidence="1 2" key="1">
    <citation type="submission" date="2015-11" db="EMBL/GenBank/DDBJ databases">
        <title>Genomic analysis of 38 Legionella species identifies large and diverse effector repertoires.</title>
        <authorList>
            <person name="Burstein D."/>
            <person name="Amaro F."/>
            <person name="Zusman T."/>
            <person name="Lifshitz Z."/>
            <person name="Cohen O."/>
            <person name="Gilbert J.A."/>
            <person name="Pupko T."/>
            <person name="Shuman H.A."/>
            <person name="Segal G."/>
        </authorList>
    </citation>
    <scope>NUCLEOTIDE SEQUENCE [LARGE SCALE GENOMIC DNA]</scope>
    <source>
        <strain evidence="1 2">WIGA</strain>
    </source>
</reference>
<dbReference type="EMBL" id="LNXU01000004">
    <property type="protein sequence ID" value="KTC76439.1"/>
    <property type="molecule type" value="Genomic_DNA"/>
</dbReference>
<gene>
    <name evidence="1" type="ORF">Lboz_0509</name>
</gene>
<organism evidence="1 2">
    <name type="scientific">Legionella bozemanae</name>
    <name type="common">Fluoribacter bozemanae</name>
    <dbReference type="NCBI Taxonomy" id="447"/>
    <lineage>
        <taxon>Bacteria</taxon>
        <taxon>Pseudomonadati</taxon>
        <taxon>Pseudomonadota</taxon>
        <taxon>Gammaproteobacteria</taxon>
        <taxon>Legionellales</taxon>
        <taxon>Legionellaceae</taxon>
        <taxon>Legionella</taxon>
    </lineage>
</organism>
<evidence type="ECO:0000313" key="1">
    <source>
        <dbReference type="EMBL" id="KTC76439.1"/>
    </source>
</evidence>
<proteinExistence type="predicted"/>
<keyword evidence="2" id="KW-1185">Reference proteome</keyword>
<dbReference type="AlphaFoldDB" id="A0A0W0RYY8"/>
<accession>A0A0W0RYY8</accession>
<comment type="caution">
    <text evidence="1">The sequence shown here is derived from an EMBL/GenBank/DDBJ whole genome shotgun (WGS) entry which is preliminary data.</text>
</comment>